<keyword evidence="3" id="KW-1185">Reference proteome</keyword>
<reference evidence="2 3" key="1">
    <citation type="submission" date="2016-11" db="EMBL/GenBank/DDBJ databases">
        <title>Whole Genome Sequencing of Mucilaginibacter polytrichastri RG4-7(T) isolated from the moss sample.</title>
        <authorList>
            <person name="Li Y."/>
        </authorList>
    </citation>
    <scope>NUCLEOTIDE SEQUENCE [LARGE SCALE GENOMIC DNA]</scope>
    <source>
        <strain evidence="2 3">RG4-7</strain>
    </source>
</reference>
<accession>A0A1Q6A5H9</accession>
<dbReference type="SUPFAM" id="SSF53474">
    <property type="entry name" value="alpha/beta-Hydrolases"/>
    <property type="match status" value="1"/>
</dbReference>
<name>A0A1Q6A5H9_9SPHI</name>
<sequence>MKKLKRIINDIKTTTDKNSPQYNQLLWQLICYSPKMPVRYPVNLLLDEAVPFSLKALDAYFTQTELSFNGFIWGTGTRKILLTHGWASKAADYYQLITALREIPDTQIIAFDAPGNGSSEADMANLLMYVQAIKAIIGEYGEPDVLIGHSLGVMANVITLTETGINPKLLISLTPLVHLKENFKATLNANEVPAEAQEVFYADFRRIFNDVFSNFTLDARYQFDAGLSHWVAYDEEDKIAPYPYLQEFLATRSFIASKAYNGAGHDKILIEPTMITDVVEMVKEVLNLPAH</sequence>
<dbReference type="Pfam" id="PF12697">
    <property type="entry name" value="Abhydrolase_6"/>
    <property type="match status" value="1"/>
</dbReference>
<dbReference type="Proteomes" id="UP000186720">
    <property type="component" value="Unassembled WGS sequence"/>
</dbReference>
<evidence type="ECO:0000259" key="1">
    <source>
        <dbReference type="Pfam" id="PF12697"/>
    </source>
</evidence>
<evidence type="ECO:0000313" key="2">
    <source>
        <dbReference type="EMBL" id="OKS89257.1"/>
    </source>
</evidence>
<dbReference type="OrthoDB" id="1490177at2"/>
<evidence type="ECO:0000313" key="3">
    <source>
        <dbReference type="Proteomes" id="UP000186720"/>
    </source>
</evidence>
<dbReference type="RefSeq" id="WP_074492140.1">
    <property type="nucleotide sequence ID" value="NZ_FPAM01000003.1"/>
</dbReference>
<dbReference type="Gene3D" id="3.40.50.1820">
    <property type="entry name" value="alpha/beta hydrolase"/>
    <property type="match status" value="1"/>
</dbReference>
<proteinExistence type="predicted"/>
<feature type="domain" description="AB hydrolase-1" evidence="1">
    <location>
        <begin position="80"/>
        <end position="194"/>
    </location>
</feature>
<dbReference type="EMBL" id="MPPL01000001">
    <property type="protein sequence ID" value="OKS89257.1"/>
    <property type="molecule type" value="Genomic_DNA"/>
</dbReference>
<gene>
    <name evidence="2" type="ORF">RG47T_4741</name>
</gene>
<comment type="caution">
    <text evidence="2">The sequence shown here is derived from an EMBL/GenBank/DDBJ whole genome shotgun (WGS) entry which is preliminary data.</text>
</comment>
<dbReference type="STRING" id="1302689.RG47T_4741"/>
<dbReference type="AlphaFoldDB" id="A0A1Q6A5H9"/>
<dbReference type="InterPro" id="IPR000073">
    <property type="entry name" value="AB_hydrolase_1"/>
</dbReference>
<organism evidence="2 3">
    <name type="scientific">Mucilaginibacter polytrichastri</name>
    <dbReference type="NCBI Taxonomy" id="1302689"/>
    <lineage>
        <taxon>Bacteria</taxon>
        <taxon>Pseudomonadati</taxon>
        <taxon>Bacteroidota</taxon>
        <taxon>Sphingobacteriia</taxon>
        <taxon>Sphingobacteriales</taxon>
        <taxon>Sphingobacteriaceae</taxon>
        <taxon>Mucilaginibacter</taxon>
    </lineage>
</organism>
<dbReference type="InterPro" id="IPR029058">
    <property type="entry name" value="AB_hydrolase_fold"/>
</dbReference>
<protein>
    <recommendedName>
        <fullName evidence="1">AB hydrolase-1 domain-containing protein</fullName>
    </recommendedName>
</protein>